<dbReference type="SUPFAM" id="SSF54695">
    <property type="entry name" value="POZ domain"/>
    <property type="match status" value="1"/>
</dbReference>
<evidence type="ECO:0000313" key="2">
    <source>
        <dbReference type="EMBL" id="CAL1300858.1"/>
    </source>
</evidence>
<dbReference type="Pfam" id="PF00651">
    <property type="entry name" value="BTB"/>
    <property type="match status" value="1"/>
</dbReference>
<keyword evidence="3" id="KW-1185">Reference proteome</keyword>
<sequence>MEFEEWETIRRYTVNYSLQLRINFLKEVKKVFRFQTMKLRRFNQNFKFRFLVSVFPDGVNEETEGWLVVLRDVRIPKHEPRPRDYGILSYTVSVIDIEGNSRLPRSFVEIPSEKDEKYPKYLERSLILSRKDEFLSQGVLTVRCDIHFYISTVFSEGLIHRILKDFLSSIPQEFCYKDEAQTEEPHDVSKRDKRDLRDAFTIFDFSHQILTLPPSHKLRRRFGVYGVSSTASSLSSDSGEENPDISEDVWIFDTETTRFLLSLDELQDGVGARLLNTSPVIRRMVNAPMKERLEKRIHFPDISSRTFIIVLFFLEKGTLFTSPNRDFLGVYKFSHFYEMEALHRKCAEEMVKSVEFSTEELKRIAEDYSDEYLSELLVSRWHDYEDSEQPSSRVYERLNSDSYI</sequence>
<dbReference type="InterPro" id="IPR011333">
    <property type="entry name" value="SKP1/BTB/POZ_sf"/>
</dbReference>
<name>A0AAV2BZU0_9ARAC</name>
<accession>A0AAV2BZU0</accession>
<reference evidence="2 3" key="1">
    <citation type="submission" date="2024-04" db="EMBL/GenBank/DDBJ databases">
        <authorList>
            <person name="Rising A."/>
            <person name="Reimegard J."/>
            <person name="Sonavane S."/>
            <person name="Akerstrom W."/>
            <person name="Nylinder S."/>
            <person name="Hedman E."/>
            <person name="Kallberg Y."/>
        </authorList>
    </citation>
    <scope>NUCLEOTIDE SEQUENCE [LARGE SCALE GENOMIC DNA]</scope>
</reference>
<comment type="caution">
    <text evidence="2">The sequence shown here is derived from an EMBL/GenBank/DDBJ whole genome shotgun (WGS) entry which is preliminary data.</text>
</comment>
<organism evidence="2 3">
    <name type="scientific">Larinioides sclopetarius</name>
    <dbReference type="NCBI Taxonomy" id="280406"/>
    <lineage>
        <taxon>Eukaryota</taxon>
        <taxon>Metazoa</taxon>
        <taxon>Ecdysozoa</taxon>
        <taxon>Arthropoda</taxon>
        <taxon>Chelicerata</taxon>
        <taxon>Arachnida</taxon>
        <taxon>Araneae</taxon>
        <taxon>Araneomorphae</taxon>
        <taxon>Entelegynae</taxon>
        <taxon>Araneoidea</taxon>
        <taxon>Araneidae</taxon>
        <taxon>Larinioides</taxon>
    </lineage>
</organism>
<evidence type="ECO:0000313" key="3">
    <source>
        <dbReference type="Proteomes" id="UP001497382"/>
    </source>
</evidence>
<gene>
    <name evidence="2" type="ORF">LARSCL_LOCUS22159</name>
</gene>
<protein>
    <recommendedName>
        <fullName evidence="1">BTB domain-containing protein</fullName>
    </recommendedName>
</protein>
<dbReference type="Proteomes" id="UP001497382">
    <property type="component" value="Unassembled WGS sequence"/>
</dbReference>
<evidence type="ECO:0000259" key="1">
    <source>
        <dbReference type="Pfam" id="PF00651"/>
    </source>
</evidence>
<dbReference type="EMBL" id="CAXIEN010000585">
    <property type="protein sequence ID" value="CAL1300858.1"/>
    <property type="molecule type" value="Genomic_DNA"/>
</dbReference>
<dbReference type="SUPFAM" id="SSF49599">
    <property type="entry name" value="TRAF domain-like"/>
    <property type="match status" value="1"/>
</dbReference>
<dbReference type="InterPro" id="IPR000210">
    <property type="entry name" value="BTB/POZ_dom"/>
</dbReference>
<feature type="domain" description="BTB" evidence="1">
    <location>
        <begin position="274"/>
        <end position="352"/>
    </location>
</feature>
<dbReference type="AlphaFoldDB" id="A0AAV2BZU0"/>
<proteinExistence type="predicted"/>
<dbReference type="Gene3D" id="3.30.710.10">
    <property type="entry name" value="Potassium Channel Kv1.1, Chain A"/>
    <property type="match status" value="1"/>
</dbReference>